<feature type="compositionally biased region" description="Polar residues" evidence="1">
    <location>
        <begin position="278"/>
        <end position="288"/>
    </location>
</feature>
<dbReference type="Proteomes" id="UP000053424">
    <property type="component" value="Unassembled WGS sequence"/>
</dbReference>
<sequence>MYWYEYETDTDELPDNTLTGTSPPARFLPDLEKYRTISKIRGLGVEPMIIEVILGLPQPIILETWQLSLTGQSDANFMEKGLFYHLVKMYEERRKFYWGIRICLNKLPKVKFIGRIHDSHMSFSPDTPIEIALRLSSGSGNGIEKQFVSYGSEPLPIQTYTSPPISHIYGDFVLSVICLTDSSRLLVLLCCFDIVGNHLKIKEQGGPSLTVSGEQEARARVLQRSRTMWAQKYPSPDGEAMDKRKTVKERGDFFPSIYGKQAEKTKTPFFLPARHPRQTGTENRSAKSTSKKVVPLSGISELRRRMMVDPDGCGKLLAERQENFHTVPHNPDSTLDVEPKCPPSPRAHANLPSTSRDRAHLRNLNVSARYILQSSVDKFNDPTLSLVNVNAHDIDSEGIPPDEPQLPDSTRFGIPIPPKKIRIRDDYQNPQWWLKHIIQENMRSRRRAINSASTADSRPSPMISGFGSHYPELD</sequence>
<dbReference type="EMBL" id="KN831780">
    <property type="protein sequence ID" value="KIM41373.1"/>
    <property type="molecule type" value="Genomic_DNA"/>
</dbReference>
<accession>A0A0C2XUN8</accession>
<evidence type="ECO:0008006" key="4">
    <source>
        <dbReference type="Google" id="ProtNLM"/>
    </source>
</evidence>
<organism evidence="2 3">
    <name type="scientific">Hebeloma cylindrosporum</name>
    <dbReference type="NCBI Taxonomy" id="76867"/>
    <lineage>
        <taxon>Eukaryota</taxon>
        <taxon>Fungi</taxon>
        <taxon>Dikarya</taxon>
        <taxon>Basidiomycota</taxon>
        <taxon>Agaricomycotina</taxon>
        <taxon>Agaricomycetes</taxon>
        <taxon>Agaricomycetidae</taxon>
        <taxon>Agaricales</taxon>
        <taxon>Agaricineae</taxon>
        <taxon>Hymenogastraceae</taxon>
        <taxon>Hebeloma</taxon>
    </lineage>
</organism>
<feature type="region of interest" description="Disordered" evidence="1">
    <location>
        <begin position="272"/>
        <end position="291"/>
    </location>
</feature>
<reference evidence="2 3" key="1">
    <citation type="submission" date="2014-04" db="EMBL/GenBank/DDBJ databases">
        <authorList>
            <consortium name="DOE Joint Genome Institute"/>
            <person name="Kuo A."/>
            <person name="Gay G."/>
            <person name="Dore J."/>
            <person name="Kohler A."/>
            <person name="Nagy L.G."/>
            <person name="Floudas D."/>
            <person name="Copeland A."/>
            <person name="Barry K.W."/>
            <person name="Cichocki N."/>
            <person name="Veneault-Fourrey C."/>
            <person name="LaButti K."/>
            <person name="Lindquist E.A."/>
            <person name="Lipzen A."/>
            <person name="Lundell T."/>
            <person name="Morin E."/>
            <person name="Murat C."/>
            <person name="Sun H."/>
            <person name="Tunlid A."/>
            <person name="Henrissat B."/>
            <person name="Grigoriev I.V."/>
            <person name="Hibbett D.S."/>
            <person name="Martin F."/>
            <person name="Nordberg H.P."/>
            <person name="Cantor M.N."/>
            <person name="Hua S.X."/>
        </authorList>
    </citation>
    <scope>NUCLEOTIDE SEQUENCE [LARGE SCALE GENOMIC DNA]</scope>
    <source>
        <strain evidence="3">h7</strain>
    </source>
</reference>
<evidence type="ECO:0000313" key="3">
    <source>
        <dbReference type="Proteomes" id="UP000053424"/>
    </source>
</evidence>
<protein>
    <recommendedName>
        <fullName evidence="4">Autophagy-related protein 13</fullName>
    </recommendedName>
</protein>
<feature type="region of interest" description="Disordered" evidence="1">
    <location>
        <begin position="448"/>
        <end position="474"/>
    </location>
</feature>
<gene>
    <name evidence="2" type="ORF">M413DRAFT_147511</name>
</gene>
<reference evidence="3" key="2">
    <citation type="submission" date="2015-01" db="EMBL/GenBank/DDBJ databases">
        <title>Evolutionary Origins and Diversification of the Mycorrhizal Mutualists.</title>
        <authorList>
            <consortium name="DOE Joint Genome Institute"/>
            <consortium name="Mycorrhizal Genomics Consortium"/>
            <person name="Kohler A."/>
            <person name="Kuo A."/>
            <person name="Nagy L.G."/>
            <person name="Floudas D."/>
            <person name="Copeland A."/>
            <person name="Barry K.W."/>
            <person name="Cichocki N."/>
            <person name="Veneault-Fourrey C."/>
            <person name="LaButti K."/>
            <person name="Lindquist E.A."/>
            <person name="Lipzen A."/>
            <person name="Lundell T."/>
            <person name="Morin E."/>
            <person name="Murat C."/>
            <person name="Riley R."/>
            <person name="Ohm R."/>
            <person name="Sun H."/>
            <person name="Tunlid A."/>
            <person name="Henrissat B."/>
            <person name="Grigoriev I.V."/>
            <person name="Hibbett D.S."/>
            <person name="Martin F."/>
        </authorList>
    </citation>
    <scope>NUCLEOTIDE SEQUENCE [LARGE SCALE GENOMIC DNA]</scope>
    <source>
        <strain evidence="3">h7</strain>
    </source>
</reference>
<dbReference type="HOGENOM" id="CLU_576259_0_0_1"/>
<proteinExistence type="predicted"/>
<keyword evidence="3" id="KW-1185">Reference proteome</keyword>
<evidence type="ECO:0000256" key="1">
    <source>
        <dbReference type="SAM" id="MobiDB-lite"/>
    </source>
</evidence>
<name>A0A0C2XUN8_HEBCY</name>
<dbReference type="AlphaFoldDB" id="A0A0C2XUN8"/>
<evidence type="ECO:0000313" key="2">
    <source>
        <dbReference type="EMBL" id="KIM41373.1"/>
    </source>
</evidence>